<gene>
    <name evidence="2" type="ORF">POVWA1_056060</name>
    <name evidence="3" type="ORF">POVWA2_054670</name>
</gene>
<dbReference type="EMBL" id="FLRE01000188">
    <property type="protein sequence ID" value="SBT47722.1"/>
    <property type="molecule type" value="Genomic_DNA"/>
</dbReference>
<dbReference type="Proteomes" id="UP000078555">
    <property type="component" value="Unassembled WGS sequence"/>
</dbReference>
<feature type="compositionally biased region" description="Basic residues" evidence="1">
    <location>
        <begin position="38"/>
        <end position="48"/>
    </location>
</feature>
<dbReference type="EMBL" id="FLRD01000147">
    <property type="protein sequence ID" value="SBT47619.1"/>
    <property type="molecule type" value="Genomic_DNA"/>
</dbReference>
<feature type="region of interest" description="Disordered" evidence="1">
    <location>
        <begin position="26"/>
        <end position="48"/>
    </location>
</feature>
<evidence type="ECO:0000313" key="5">
    <source>
        <dbReference type="Proteomes" id="UP000078555"/>
    </source>
</evidence>
<reference evidence="4" key="3">
    <citation type="submission" date="2016-05" db="EMBL/GenBank/DDBJ databases">
        <authorList>
            <person name="Naeem Raeece"/>
        </authorList>
    </citation>
    <scope>NUCLEOTIDE SEQUENCE [LARGE SCALE GENOMIC DNA]</scope>
</reference>
<name>A0A1A8ZUV3_PLAOA</name>
<evidence type="ECO:0000313" key="3">
    <source>
        <dbReference type="EMBL" id="SBT47722.1"/>
    </source>
</evidence>
<organism evidence="2 5">
    <name type="scientific">Plasmodium ovale wallikeri</name>
    <dbReference type="NCBI Taxonomy" id="864142"/>
    <lineage>
        <taxon>Eukaryota</taxon>
        <taxon>Sar</taxon>
        <taxon>Alveolata</taxon>
        <taxon>Apicomplexa</taxon>
        <taxon>Aconoidasida</taxon>
        <taxon>Haemosporida</taxon>
        <taxon>Plasmodiidae</taxon>
        <taxon>Plasmodium</taxon>
        <taxon>Plasmodium (Plasmodium)</taxon>
    </lineage>
</organism>
<dbReference type="Proteomes" id="UP000078550">
    <property type="component" value="Unassembled WGS sequence"/>
</dbReference>
<evidence type="ECO:0000313" key="2">
    <source>
        <dbReference type="EMBL" id="SBT47619.1"/>
    </source>
</evidence>
<evidence type="ECO:0000313" key="4">
    <source>
        <dbReference type="Proteomes" id="UP000078550"/>
    </source>
</evidence>
<evidence type="ECO:0000256" key="1">
    <source>
        <dbReference type="SAM" id="MobiDB-lite"/>
    </source>
</evidence>
<reference evidence="5" key="2">
    <citation type="submission" date="2016-05" db="EMBL/GenBank/DDBJ databases">
        <authorList>
            <person name="Naeem R."/>
        </authorList>
    </citation>
    <scope>NUCLEOTIDE SEQUENCE [LARGE SCALE GENOMIC DNA]</scope>
</reference>
<feature type="compositionally biased region" description="Basic and acidic residues" evidence="1">
    <location>
        <begin position="26"/>
        <end position="37"/>
    </location>
</feature>
<sequence length="76" mass="8876">MCGRFDEVLGAFFLHTTRVHVHMQEYPRKGKGNEKEPKKKKKKVHYPLKKGEAWKGKKQMTHGYCEAVGIYPTMIL</sequence>
<keyword evidence="5" id="KW-1185">Reference proteome</keyword>
<reference evidence="2" key="1">
    <citation type="submission" date="2016-05" db="EMBL/GenBank/DDBJ databases">
        <authorList>
            <person name="Lavstsen T."/>
            <person name="Jespersen J.S."/>
        </authorList>
    </citation>
    <scope>NUCLEOTIDE SEQUENCE [LARGE SCALE GENOMIC DNA]</scope>
</reference>
<proteinExistence type="predicted"/>
<dbReference type="AlphaFoldDB" id="A0A1A8ZUV3"/>
<accession>A0A1A8ZUV3</accession>
<protein>
    <submittedName>
        <fullName evidence="2">Uncharacterized protein</fullName>
    </submittedName>
</protein>